<evidence type="ECO:0000313" key="3">
    <source>
        <dbReference type="EMBL" id="PIA96356.1"/>
    </source>
</evidence>
<evidence type="ECO:0000256" key="2">
    <source>
        <dbReference type="SAM" id="Phobius"/>
    </source>
</evidence>
<dbReference type="EMBL" id="LKMD01000103">
    <property type="protein sequence ID" value="PIA96356.1"/>
    <property type="molecule type" value="Genomic_DNA"/>
</dbReference>
<sequence length="159" mass="17485">MSSWGSAPPSPTIPGSPGLLSEKASMERQSWTPRRSRSPIRGKRGLAPLLALMLVAVVFITTMSLRPHYTVDAAEWIQKQSAQRFKDAQLKLKGTWTVYEEKDFPVSNPLITVATTEEDSGLRQTHPELEEATFDPLAPKPTPELSVTGQPVLHQGVVV</sequence>
<protein>
    <submittedName>
        <fullName evidence="3">Uncharacterized protein</fullName>
    </submittedName>
</protein>
<dbReference type="Proteomes" id="UP000230605">
    <property type="component" value="Chromosome 8"/>
</dbReference>
<keyword evidence="6" id="KW-1185">Reference proteome</keyword>
<reference evidence="4 6" key="2">
    <citation type="submission" date="2023-09" db="EMBL/GenBank/DDBJ databases">
        <title>Complete-Gapless Cercospora beticola genome.</title>
        <authorList>
            <person name="Wyatt N.A."/>
            <person name="Spanner R.E."/>
            <person name="Bolton M.D."/>
        </authorList>
    </citation>
    <scope>NUCLEOTIDE SEQUENCE [LARGE SCALE GENOMIC DNA]</scope>
    <source>
        <strain evidence="4">Cb09-40</strain>
    </source>
</reference>
<keyword evidence="2" id="KW-0472">Membrane</keyword>
<dbReference type="AlphaFoldDB" id="A0A2G5HUY9"/>
<evidence type="ECO:0000313" key="5">
    <source>
        <dbReference type="Proteomes" id="UP000230605"/>
    </source>
</evidence>
<keyword evidence="2" id="KW-0812">Transmembrane</keyword>
<evidence type="ECO:0000313" key="6">
    <source>
        <dbReference type="Proteomes" id="UP001302367"/>
    </source>
</evidence>
<dbReference type="Proteomes" id="UP001302367">
    <property type="component" value="Chromosome 8"/>
</dbReference>
<reference evidence="3 5" key="1">
    <citation type="submission" date="2015-10" db="EMBL/GenBank/DDBJ databases">
        <title>The cercosporin biosynthetic gene cluster was horizontally transferred to several fungal lineages and shown to be expanded in Cercospora beticola based on microsynteny with recipient genomes.</title>
        <authorList>
            <person name="De Jonge R."/>
            <person name="Ebert M.K."/>
            <person name="Suttle J.C."/>
            <person name="Jurick Ii W.M."/>
            <person name="Secor G.A."/>
            <person name="Thomma B.P."/>
            <person name="Van De Peer Y."/>
            <person name="Bolton M.D."/>
        </authorList>
    </citation>
    <scope>NUCLEOTIDE SEQUENCE [LARGE SCALE GENOMIC DNA]</scope>
    <source>
        <strain evidence="3 5">09-40</strain>
    </source>
</reference>
<organism evidence="3 5">
    <name type="scientific">Cercospora beticola</name>
    <name type="common">Sugarbeet leaf spot fungus</name>
    <dbReference type="NCBI Taxonomy" id="122368"/>
    <lineage>
        <taxon>Eukaryota</taxon>
        <taxon>Fungi</taxon>
        <taxon>Dikarya</taxon>
        <taxon>Ascomycota</taxon>
        <taxon>Pezizomycotina</taxon>
        <taxon>Dothideomycetes</taxon>
        <taxon>Dothideomycetidae</taxon>
        <taxon>Mycosphaerellales</taxon>
        <taxon>Mycosphaerellaceae</taxon>
        <taxon>Cercospora</taxon>
    </lineage>
</organism>
<proteinExistence type="predicted"/>
<dbReference type="OrthoDB" id="3632604at2759"/>
<evidence type="ECO:0000313" key="4">
    <source>
        <dbReference type="EMBL" id="WPB07466.1"/>
    </source>
</evidence>
<name>A0A2G5HUY9_CERBT</name>
<feature type="transmembrane region" description="Helical" evidence="2">
    <location>
        <begin position="45"/>
        <end position="65"/>
    </location>
</feature>
<dbReference type="EMBL" id="CP134191">
    <property type="protein sequence ID" value="WPB07466.1"/>
    <property type="molecule type" value="Genomic_DNA"/>
</dbReference>
<feature type="region of interest" description="Disordered" evidence="1">
    <location>
        <begin position="1"/>
        <end position="39"/>
    </location>
</feature>
<accession>A0A2G5HUY9</accession>
<keyword evidence="2" id="KW-1133">Transmembrane helix</keyword>
<evidence type="ECO:0000256" key="1">
    <source>
        <dbReference type="SAM" id="MobiDB-lite"/>
    </source>
</evidence>
<gene>
    <name evidence="3" type="ORF">CB0940_10737</name>
    <name evidence="4" type="ORF">RHO25_012127</name>
</gene>